<organism evidence="2 3">
    <name type="scientific">Alligator mississippiensis</name>
    <name type="common">American alligator</name>
    <dbReference type="NCBI Taxonomy" id="8496"/>
    <lineage>
        <taxon>Eukaryota</taxon>
        <taxon>Metazoa</taxon>
        <taxon>Chordata</taxon>
        <taxon>Craniata</taxon>
        <taxon>Vertebrata</taxon>
        <taxon>Euteleostomi</taxon>
        <taxon>Archelosauria</taxon>
        <taxon>Archosauria</taxon>
        <taxon>Crocodylia</taxon>
        <taxon>Alligatoridae</taxon>
        <taxon>Alligatorinae</taxon>
        <taxon>Alligator</taxon>
    </lineage>
</organism>
<evidence type="ECO:0000256" key="1">
    <source>
        <dbReference type="SAM" id="MobiDB-lite"/>
    </source>
</evidence>
<keyword evidence="3" id="KW-1185">Reference proteome</keyword>
<evidence type="ECO:0000313" key="3">
    <source>
        <dbReference type="Proteomes" id="UP000050525"/>
    </source>
</evidence>
<proteinExistence type="predicted"/>
<comment type="caution">
    <text evidence="2">The sequence shown here is derived from an EMBL/GenBank/DDBJ whole genome shotgun (WGS) entry which is preliminary data.</text>
</comment>
<gene>
    <name evidence="2" type="ORF">Y1Q_0000729</name>
</gene>
<feature type="compositionally biased region" description="Basic and acidic residues" evidence="1">
    <location>
        <begin position="106"/>
        <end position="122"/>
    </location>
</feature>
<feature type="region of interest" description="Disordered" evidence="1">
    <location>
        <begin position="106"/>
        <end position="128"/>
    </location>
</feature>
<dbReference type="EMBL" id="AKHW03006283">
    <property type="protein sequence ID" value="KYO22127.1"/>
    <property type="molecule type" value="Genomic_DNA"/>
</dbReference>
<dbReference type="Proteomes" id="UP000050525">
    <property type="component" value="Unassembled WGS sequence"/>
</dbReference>
<protein>
    <submittedName>
        <fullName evidence="2">Uncharacterized protein</fullName>
    </submittedName>
</protein>
<dbReference type="AlphaFoldDB" id="A0A151MC69"/>
<accession>A0A151MC69</accession>
<name>A0A151MC69_ALLMI</name>
<evidence type="ECO:0000313" key="2">
    <source>
        <dbReference type="EMBL" id="KYO22127.1"/>
    </source>
</evidence>
<sequence length="151" mass="17718">MTVPRREERSRYFSNNKLKKRLELLIHYKTVQCSYYHPAKQNLTGKHRSLLLARRYIRCMRGQCQPISPAHRIKLCLIYYPASSLDKVFPSQQRWSQWMKLKDCKDSRVERNNPEKPHREPRSLGGLPGGLHSNLEGTCACSPSHRYCFSA</sequence>
<reference evidence="2 3" key="1">
    <citation type="journal article" date="2012" name="Genome Biol.">
        <title>Sequencing three crocodilian genomes to illuminate the evolution of archosaurs and amniotes.</title>
        <authorList>
            <person name="St John J.A."/>
            <person name="Braun E.L."/>
            <person name="Isberg S.R."/>
            <person name="Miles L.G."/>
            <person name="Chong A.Y."/>
            <person name="Gongora J."/>
            <person name="Dalzell P."/>
            <person name="Moran C."/>
            <person name="Bed'hom B."/>
            <person name="Abzhanov A."/>
            <person name="Burgess S.C."/>
            <person name="Cooksey A.M."/>
            <person name="Castoe T.A."/>
            <person name="Crawford N.G."/>
            <person name="Densmore L.D."/>
            <person name="Drew J.C."/>
            <person name="Edwards S.V."/>
            <person name="Faircloth B.C."/>
            <person name="Fujita M.K."/>
            <person name="Greenwold M.J."/>
            <person name="Hoffmann F.G."/>
            <person name="Howard J.M."/>
            <person name="Iguchi T."/>
            <person name="Janes D.E."/>
            <person name="Khan S.Y."/>
            <person name="Kohno S."/>
            <person name="de Koning A.J."/>
            <person name="Lance S.L."/>
            <person name="McCarthy F.M."/>
            <person name="McCormack J.E."/>
            <person name="Merchant M.E."/>
            <person name="Peterson D.G."/>
            <person name="Pollock D.D."/>
            <person name="Pourmand N."/>
            <person name="Raney B.J."/>
            <person name="Roessler K.A."/>
            <person name="Sanford J.R."/>
            <person name="Sawyer R.H."/>
            <person name="Schmidt C.J."/>
            <person name="Triplett E.W."/>
            <person name="Tuberville T.D."/>
            <person name="Venegas-Anaya M."/>
            <person name="Howard J.T."/>
            <person name="Jarvis E.D."/>
            <person name="Guillette L.J.Jr."/>
            <person name="Glenn T.C."/>
            <person name="Green R.E."/>
            <person name="Ray D.A."/>
        </authorList>
    </citation>
    <scope>NUCLEOTIDE SEQUENCE [LARGE SCALE GENOMIC DNA]</scope>
    <source>
        <strain evidence="2">KSC_2009_1</strain>
    </source>
</reference>